<dbReference type="GO" id="GO:0022857">
    <property type="term" value="F:transmembrane transporter activity"/>
    <property type="evidence" value="ECO:0007669"/>
    <property type="project" value="InterPro"/>
</dbReference>
<evidence type="ECO:0000256" key="7">
    <source>
        <dbReference type="ARBA" id="ARBA00022989"/>
    </source>
</evidence>
<protein>
    <recommendedName>
        <fullName evidence="11">Glutamate/aspartate import permease protein GltK</fullName>
    </recommendedName>
</protein>
<evidence type="ECO:0000256" key="11">
    <source>
        <dbReference type="ARBA" id="ARBA00073645"/>
    </source>
</evidence>
<accession>A0A506U4L9</accession>
<feature type="transmembrane region" description="Helical" evidence="12">
    <location>
        <begin position="28"/>
        <end position="51"/>
    </location>
</feature>
<dbReference type="FunFam" id="1.10.3720.10:FF:000006">
    <property type="entry name" value="Glutamate/aspartate ABC transporter, permease protein GltK"/>
    <property type="match status" value="1"/>
</dbReference>
<evidence type="ECO:0000313" key="15">
    <source>
        <dbReference type="Proteomes" id="UP000318801"/>
    </source>
</evidence>
<organism evidence="14 15">
    <name type="scientific">Martelella alba</name>
    <dbReference type="NCBI Taxonomy" id="2590451"/>
    <lineage>
        <taxon>Bacteria</taxon>
        <taxon>Pseudomonadati</taxon>
        <taxon>Pseudomonadota</taxon>
        <taxon>Alphaproteobacteria</taxon>
        <taxon>Hyphomicrobiales</taxon>
        <taxon>Aurantimonadaceae</taxon>
        <taxon>Martelella</taxon>
    </lineage>
</organism>
<comment type="subunit">
    <text evidence="10">The complex is composed of two ATP-binding proteins (GltL), two transmembrane proteins (GltJ and GltK) and a solute-binding protein (GltI).</text>
</comment>
<dbReference type="GO" id="GO:0043190">
    <property type="term" value="C:ATP-binding cassette (ABC) transporter complex"/>
    <property type="evidence" value="ECO:0007669"/>
    <property type="project" value="InterPro"/>
</dbReference>
<evidence type="ECO:0000259" key="13">
    <source>
        <dbReference type="PROSITE" id="PS50928"/>
    </source>
</evidence>
<dbReference type="InterPro" id="IPR035906">
    <property type="entry name" value="MetI-like_sf"/>
</dbReference>
<dbReference type="Proteomes" id="UP000318801">
    <property type="component" value="Unassembled WGS sequence"/>
</dbReference>
<evidence type="ECO:0000256" key="8">
    <source>
        <dbReference type="ARBA" id="ARBA00023136"/>
    </source>
</evidence>
<keyword evidence="7 12" id="KW-1133">Transmembrane helix</keyword>
<keyword evidence="15" id="KW-1185">Reference proteome</keyword>
<gene>
    <name evidence="14" type="ORF">FJU08_18030</name>
</gene>
<evidence type="ECO:0000256" key="6">
    <source>
        <dbReference type="ARBA" id="ARBA00022970"/>
    </source>
</evidence>
<reference evidence="14 15" key="1">
    <citation type="submission" date="2019-06" db="EMBL/GenBank/DDBJ databases">
        <authorList>
            <person name="Li M."/>
        </authorList>
    </citation>
    <scope>NUCLEOTIDE SEQUENCE [LARGE SCALE GENOMIC DNA]</scope>
    <source>
        <strain evidence="14 15">BGMRC2036</strain>
    </source>
</reference>
<feature type="domain" description="ABC transmembrane type-1" evidence="13">
    <location>
        <begin position="69"/>
        <end position="269"/>
    </location>
</feature>
<dbReference type="PROSITE" id="PS50928">
    <property type="entry name" value="ABC_TM1"/>
    <property type="match status" value="1"/>
</dbReference>
<evidence type="ECO:0000313" key="14">
    <source>
        <dbReference type="EMBL" id="TPW28276.1"/>
    </source>
</evidence>
<sequence length="291" mass="31536">MTHEIISHPTLETGLHIHRRSGPLIRNIIFALIAVAVVCVAAWIVLGSGQIRWNVVADYMVSDVVLKGVRTTLVLTVVSFVGSLVLGTLLAAMRISRNPVLEVIASVYIWFFRGTPLLVQIVFWFNLGLFLPKIEIAGHAIATNSLINPTTAALLGLFLNVSAFMCEIIRGGLISVDPGQTEAALSIGMTPGHALMKIVLPQAVRVIIPTAGNLAIDLLKSTSLVYVIGTREILGTTQSIAAQTFYVIEMLMVASIWYLILVSIASLGQAWLEKRLARSASTKRRTVTAEK</sequence>
<dbReference type="InterPro" id="IPR010065">
    <property type="entry name" value="AA_ABC_transptr_permease_3TM"/>
</dbReference>
<dbReference type="NCBIfam" id="TIGR01726">
    <property type="entry name" value="HEQRo_perm_3TM"/>
    <property type="match status" value="1"/>
</dbReference>
<comment type="subcellular location">
    <subcellularLocation>
        <location evidence="1">Cell inner membrane</location>
        <topology evidence="1">Multi-pass membrane protein</topology>
    </subcellularLocation>
    <subcellularLocation>
        <location evidence="12">Cell membrane</location>
        <topology evidence="12">Multi-pass membrane protein</topology>
    </subcellularLocation>
</comment>
<comment type="caution">
    <text evidence="14">The sequence shown here is derived from an EMBL/GenBank/DDBJ whole genome shotgun (WGS) entry which is preliminary data.</text>
</comment>
<keyword evidence="3 12" id="KW-0813">Transport</keyword>
<evidence type="ECO:0000256" key="2">
    <source>
        <dbReference type="ARBA" id="ARBA00010072"/>
    </source>
</evidence>
<evidence type="ECO:0000256" key="10">
    <source>
        <dbReference type="ARBA" id="ARBA00062718"/>
    </source>
</evidence>
<evidence type="ECO:0000256" key="3">
    <source>
        <dbReference type="ARBA" id="ARBA00022448"/>
    </source>
</evidence>
<evidence type="ECO:0000256" key="1">
    <source>
        <dbReference type="ARBA" id="ARBA00004429"/>
    </source>
</evidence>
<dbReference type="CDD" id="cd06261">
    <property type="entry name" value="TM_PBP2"/>
    <property type="match status" value="1"/>
</dbReference>
<feature type="transmembrane region" description="Helical" evidence="12">
    <location>
        <begin position="103"/>
        <end position="125"/>
    </location>
</feature>
<evidence type="ECO:0000256" key="5">
    <source>
        <dbReference type="ARBA" id="ARBA00022692"/>
    </source>
</evidence>
<keyword evidence="6" id="KW-0029">Amino-acid transport</keyword>
<dbReference type="RefSeq" id="WP_141150434.1">
    <property type="nucleotide sequence ID" value="NZ_VHLG01000013.1"/>
</dbReference>
<dbReference type="PANTHER" id="PTHR30614:SF0">
    <property type="entry name" value="L-CYSTINE TRANSPORT SYSTEM PERMEASE PROTEIN TCYL"/>
    <property type="match status" value="1"/>
</dbReference>
<dbReference type="OrthoDB" id="9814550at2"/>
<keyword evidence="8 12" id="KW-0472">Membrane</keyword>
<comment type="similarity">
    <text evidence="2">Belongs to the binding-protein-dependent transport system permease family. HisMQ subfamily.</text>
</comment>
<proteinExistence type="inferred from homology"/>
<name>A0A506U4L9_9HYPH</name>
<evidence type="ECO:0000256" key="4">
    <source>
        <dbReference type="ARBA" id="ARBA00022475"/>
    </source>
</evidence>
<keyword evidence="5 12" id="KW-0812">Transmembrane</keyword>
<evidence type="ECO:0000256" key="12">
    <source>
        <dbReference type="RuleBase" id="RU363032"/>
    </source>
</evidence>
<dbReference type="SUPFAM" id="SSF161098">
    <property type="entry name" value="MetI-like"/>
    <property type="match status" value="1"/>
</dbReference>
<dbReference type="GO" id="GO:0006865">
    <property type="term" value="P:amino acid transport"/>
    <property type="evidence" value="ECO:0007669"/>
    <property type="project" value="UniProtKB-KW"/>
</dbReference>
<dbReference type="InterPro" id="IPR043429">
    <property type="entry name" value="ArtM/GltK/GlnP/TcyL/YhdX-like"/>
</dbReference>
<comment type="function">
    <text evidence="9">Part of the ABC transporter complex GltIJKL involved in glutamate and aspartate uptake. Probably responsible for the translocation of the substrate across the membrane.</text>
</comment>
<evidence type="ECO:0000256" key="9">
    <source>
        <dbReference type="ARBA" id="ARBA00060298"/>
    </source>
</evidence>
<dbReference type="EMBL" id="VHLG01000013">
    <property type="protein sequence ID" value="TPW28276.1"/>
    <property type="molecule type" value="Genomic_DNA"/>
</dbReference>
<dbReference type="PANTHER" id="PTHR30614">
    <property type="entry name" value="MEMBRANE COMPONENT OF AMINO ACID ABC TRANSPORTER"/>
    <property type="match status" value="1"/>
</dbReference>
<dbReference type="Pfam" id="PF00528">
    <property type="entry name" value="BPD_transp_1"/>
    <property type="match status" value="1"/>
</dbReference>
<keyword evidence="4" id="KW-1003">Cell membrane</keyword>
<dbReference type="Gene3D" id="1.10.3720.10">
    <property type="entry name" value="MetI-like"/>
    <property type="match status" value="1"/>
</dbReference>
<feature type="transmembrane region" description="Helical" evidence="12">
    <location>
        <begin position="245"/>
        <end position="268"/>
    </location>
</feature>
<feature type="transmembrane region" description="Helical" evidence="12">
    <location>
        <begin position="71"/>
        <end position="91"/>
    </location>
</feature>
<dbReference type="AlphaFoldDB" id="A0A506U4L9"/>
<dbReference type="InterPro" id="IPR000515">
    <property type="entry name" value="MetI-like"/>
</dbReference>